<accession>A0A8H6LFA9</accession>
<protein>
    <submittedName>
        <fullName evidence="1">Uncharacterized protein</fullName>
    </submittedName>
</protein>
<comment type="caution">
    <text evidence="1">The sequence shown here is derived from an EMBL/GenBank/DDBJ whole genome shotgun (WGS) entry which is preliminary data.</text>
</comment>
<name>A0A8H6LFA9_FUSOX</name>
<evidence type="ECO:0000313" key="1">
    <source>
        <dbReference type="EMBL" id="KAF6516845.1"/>
    </source>
</evidence>
<reference evidence="1 2" key="1">
    <citation type="journal article" date="2020" name="bioRxiv">
        <title>A chromosome-scale genome assembly for the Fusarium oxysporum strain Fo5176 to establish a model Arabidopsis-fungal pathosystem.</title>
        <authorList>
            <person name="Fokkens L."/>
            <person name="Guo L."/>
            <person name="Dora S."/>
            <person name="Wang B."/>
            <person name="Ye K."/>
            <person name="Sanchez-Rodriguez C."/>
            <person name="Croll D."/>
        </authorList>
    </citation>
    <scope>NUCLEOTIDE SEQUENCE [LARGE SCALE GENOMIC DNA]</scope>
    <source>
        <strain evidence="1 2">Fo5176</strain>
    </source>
</reference>
<dbReference type="EMBL" id="JACDXP010000012">
    <property type="protein sequence ID" value="KAF6516845.1"/>
    <property type="molecule type" value="Genomic_DNA"/>
</dbReference>
<gene>
    <name evidence="1" type="ORF">HZS61_004048</name>
</gene>
<organism evidence="1 2">
    <name type="scientific">Fusarium oxysporum f. sp. conglutinans</name>
    <dbReference type="NCBI Taxonomy" id="100902"/>
    <lineage>
        <taxon>Eukaryota</taxon>
        <taxon>Fungi</taxon>
        <taxon>Dikarya</taxon>
        <taxon>Ascomycota</taxon>
        <taxon>Pezizomycotina</taxon>
        <taxon>Sordariomycetes</taxon>
        <taxon>Hypocreomycetidae</taxon>
        <taxon>Hypocreales</taxon>
        <taxon>Nectriaceae</taxon>
        <taxon>Fusarium</taxon>
        <taxon>Fusarium oxysporum species complex</taxon>
    </lineage>
</organism>
<proteinExistence type="predicted"/>
<evidence type="ECO:0000313" key="2">
    <source>
        <dbReference type="Proteomes" id="UP000593570"/>
    </source>
</evidence>
<dbReference type="AlphaFoldDB" id="A0A8H6LFA9"/>
<dbReference type="Proteomes" id="UP000593570">
    <property type="component" value="Unassembled WGS sequence"/>
</dbReference>
<sequence>MDHAKSRDLVRVGVTDACEARGEWMSSTGVRAVSRAKQGVLHTYLVPYLLLRVIFGYKDIKIHLPQLKFSVRR</sequence>